<evidence type="ECO:0000313" key="4">
    <source>
        <dbReference type="Proteomes" id="UP000886602"/>
    </source>
</evidence>
<protein>
    <submittedName>
        <fullName evidence="3">Uncharacterized protein</fullName>
    </submittedName>
</protein>
<proteinExistence type="predicted"/>
<dbReference type="AlphaFoldDB" id="A0A9D7I7G2"/>
<sequence length="141" mass="15593">MKKRQKTPAFVWLALALPASALAQSELILPQNLDDIRQLSKQAEAGPCDKCGVVTHISSKQRELRQRQNTPAPGSPAMATTPIIGSGDVVKEAREPLTSSTSYVVTVRYDNGAYAFFEQDDEPTVRRNDRVQVIESRVVLR</sequence>
<feature type="chain" id="PRO_5038867599" evidence="2">
    <location>
        <begin position="24"/>
        <end position="141"/>
    </location>
</feature>
<comment type="caution">
    <text evidence="3">The sequence shown here is derived from an EMBL/GenBank/DDBJ whole genome shotgun (WGS) entry which is preliminary data.</text>
</comment>
<reference evidence="3" key="1">
    <citation type="submission" date="2020-10" db="EMBL/GenBank/DDBJ databases">
        <title>Connecting structure to function with the recovery of over 1000 high-quality activated sludge metagenome-assembled genomes encoding full-length rRNA genes using long-read sequencing.</title>
        <authorList>
            <person name="Singleton C.M."/>
            <person name="Petriglieri F."/>
            <person name="Kristensen J.M."/>
            <person name="Kirkegaard R.H."/>
            <person name="Michaelsen T.Y."/>
            <person name="Andersen M.H."/>
            <person name="Karst S.M."/>
            <person name="Dueholm M.S."/>
            <person name="Nielsen P.H."/>
            <person name="Albertsen M."/>
        </authorList>
    </citation>
    <scope>NUCLEOTIDE SEQUENCE</scope>
    <source>
        <strain evidence="3">EsbW_18-Q3-R4-48_MAXAC.044</strain>
    </source>
</reference>
<feature type="region of interest" description="Disordered" evidence="1">
    <location>
        <begin position="59"/>
        <end position="83"/>
    </location>
</feature>
<gene>
    <name evidence="3" type="ORF">IPJ48_02735</name>
</gene>
<accession>A0A9D7I7G2</accession>
<name>A0A9D7I7G2_9RHOO</name>
<organism evidence="3 4">
    <name type="scientific">Candidatus Propionivibrio dominans</name>
    <dbReference type="NCBI Taxonomy" id="2954373"/>
    <lineage>
        <taxon>Bacteria</taxon>
        <taxon>Pseudomonadati</taxon>
        <taxon>Pseudomonadota</taxon>
        <taxon>Betaproteobacteria</taxon>
        <taxon>Rhodocyclales</taxon>
        <taxon>Rhodocyclaceae</taxon>
        <taxon>Propionivibrio</taxon>
    </lineage>
</organism>
<evidence type="ECO:0000256" key="1">
    <source>
        <dbReference type="SAM" id="MobiDB-lite"/>
    </source>
</evidence>
<feature type="signal peptide" evidence="2">
    <location>
        <begin position="1"/>
        <end position="23"/>
    </location>
</feature>
<evidence type="ECO:0000256" key="2">
    <source>
        <dbReference type="SAM" id="SignalP"/>
    </source>
</evidence>
<dbReference type="EMBL" id="JADJNC010000004">
    <property type="protein sequence ID" value="MBK7422088.1"/>
    <property type="molecule type" value="Genomic_DNA"/>
</dbReference>
<dbReference type="Proteomes" id="UP000886602">
    <property type="component" value="Unassembled WGS sequence"/>
</dbReference>
<evidence type="ECO:0000313" key="3">
    <source>
        <dbReference type="EMBL" id="MBK7422088.1"/>
    </source>
</evidence>
<keyword evidence="2" id="KW-0732">Signal</keyword>